<evidence type="ECO:0000256" key="5">
    <source>
        <dbReference type="ARBA" id="ARBA00023002"/>
    </source>
</evidence>
<dbReference type="EMBL" id="KZ351894">
    <property type="protein sequence ID" value="PIO62611.1"/>
    <property type="molecule type" value="Genomic_DNA"/>
</dbReference>
<keyword evidence="5" id="KW-0560">Oxidoreductase</keyword>
<evidence type="ECO:0000256" key="1">
    <source>
        <dbReference type="ARBA" id="ARBA00001917"/>
    </source>
</evidence>
<evidence type="ECO:0000259" key="6">
    <source>
        <dbReference type="Pfam" id="PF01180"/>
    </source>
</evidence>
<feature type="domain" description="Dihydroorotate dehydrogenase catalytic" evidence="6">
    <location>
        <begin position="9"/>
        <end position="134"/>
    </location>
</feature>
<dbReference type="Proteomes" id="UP000230423">
    <property type="component" value="Unassembled WGS sequence"/>
</dbReference>
<keyword evidence="4" id="KW-0288">FMN</keyword>
<feature type="non-terminal residue" evidence="7">
    <location>
        <position position="1"/>
    </location>
</feature>
<dbReference type="GO" id="GO:0006207">
    <property type="term" value="P:'de novo' pyrimidine nucleobase biosynthetic process"/>
    <property type="evidence" value="ECO:0007669"/>
    <property type="project" value="TreeGrafter"/>
</dbReference>
<reference evidence="7 8" key="1">
    <citation type="submission" date="2015-09" db="EMBL/GenBank/DDBJ databases">
        <title>Draft genome of the parasitic nematode Teladorsagia circumcincta isolate WARC Sus (inbred).</title>
        <authorList>
            <person name="Mitreva M."/>
        </authorList>
    </citation>
    <scope>NUCLEOTIDE SEQUENCE [LARGE SCALE GENOMIC DNA]</scope>
    <source>
        <strain evidence="7 8">S</strain>
    </source>
</reference>
<organism evidence="7 8">
    <name type="scientific">Teladorsagia circumcincta</name>
    <name type="common">Brown stomach worm</name>
    <name type="synonym">Ostertagia circumcincta</name>
    <dbReference type="NCBI Taxonomy" id="45464"/>
    <lineage>
        <taxon>Eukaryota</taxon>
        <taxon>Metazoa</taxon>
        <taxon>Ecdysozoa</taxon>
        <taxon>Nematoda</taxon>
        <taxon>Chromadorea</taxon>
        <taxon>Rhabditida</taxon>
        <taxon>Rhabditina</taxon>
        <taxon>Rhabditomorpha</taxon>
        <taxon>Strongyloidea</taxon>
        <taxon>Trichostrongylidae</taxon>
        <taxon>Teladorsagia</taxon>
    </lineage>
</organism>
<dbReference type="OrthoDB" id="14784at2759"/>
<dbReference type="PANTHER" id="PTHR48109">
    <property type="entry name" value="DIHYDROOROTATE DEHYDROGENASE (QUINONE), MITOCHONDRIAL-RELATED"/>
    <property type="match status" value="1"/>
</dbReference>
<dbReference type="GO" id="GO:0004152">
    <property type="term" value="F:dihydroorotate dehydrogenase activity"/>
    <property type="evidence" value="ECO:0007669"/>
    <property type="project" value="TreeGrafter"/>
</dbReference>
<dbReference type="AlphaFoldDB" id="A0A2G9TX71"/>
<evidence type="ECO:0000256" key="3">
    <source>
        <dbReference type="ARBA" id="ARBA00022630"/>
    </source>
</evidence>
<dbReference type="InterPro" id="IPR005720">
    <property type="entry name" value="Dihydroorotate_DH_cat"/>
</dbReference>
<evidence type="ECO:0000313" key="7">
    <source>
        <dbReference type="EMBL" id="PIO62611.1"/>
    </source>
</evidence>
<keyword evidence="3" id="KW-0285">Flavoprotein</keyword>
<dbReference type="InterPro" id="IPR050074">
    <property type="entry name" value="DHO_dehydrogenase"/>
</dbReference>
<keyword evidence="8" id="KW-1185">Reference proteome</keyword>
<gene>
    <name evidence="7" type="ORF">TELCIR_15825</name>
</gene>
<dbReference type="GO" id="GO:0005743">
    <property type="term" value="C:mitochondrial inner membrane"/>
    <property type="evidence" value="ECO:0007669"/>
    <property type="project" value="TreeGrafter"/>
</dbReference>
<dbReference type="GO" id="GO:0009220">
    <property type="term" value="P:pyrimidine ribonucleotide biosynthetic process"/>
    <property type="evidence" value="ECO:0007669"/>
    <property type="project" value="TreeGrafter"/>
</dbReference>
<dbReference type="Gene3D" id="3.20.20.70">
    <property type="entry name" value="Aldolase class I"/>
    <property type="match status" value="1"/>
</dbReference>
<dbReference type="InterPro" id="IPR013785">
    <property type="entry name" value="Aldolase_TIM"/>
</dbReference>
<dbReference type="SUPFAM" id="SSF51395">
    <property type="entry name" value="FMN-linked oxidoreductases"/>
    <property type="match status" value="1"/>
</dbReference>
<comment type="pathway">
    <text evidence="2">Pyrimidine metabolism; UMP biosynthesis via de novo pathway.</text>
</comment>
<name>A0A2G9TX71_TELCI</name>
<feature type="non-terminal residue" evidence="7">
    <location>
        <position position="135"/>
    </location>
</feature>
<proteinExistence type="predicted"/>
<dbReference type="PANTHER" id="PTHR48109:SF4">
    <property type="entry name" value="DIHYDROOROTATE DEHYDROGENASE (QUINONE), MITOCHONDRIAL"/>
    <property type="match status" value="1"/>
</dbReference>
<dbReference type="Pfam" id="PF01180">
    <property type="entry name" value="DHO_dh"/>
    <property type="match status" value="1"/>
</dbReference>
<sequence>LGFEGNIFQAIINRNGFSNDGVGRVQQRVKAARDEWNDNLAMFGVNIGKNMLCDEAKLDYEIGVNYFAAYSDYVVINVSSPNTPGLRALQKKSDLQNLLTFVKHAVDVMELDPRPKMLLKIAPDLTESEKKDIAQ</sequence>
<protein>
    <submittedName>
        <fullName evidence="7">Dihydroorotate oxidase</fullName>
    </submittedName>
</protein>
<evidence type="ECO:0000256" key="4">
    <source>
        <dbReference type="ARBA" id="ARBA00022643"/>
    </source>
</evidence>
<evidence type="ECO:0000313" key="8">
    <source>
        <dbReference type="Proteomes" id="UP000230423"/>
    </source>
</evidence>
<accession>A0A2G9TX71</accession>
<evidence type="ECO:0000256" key="2">
    <source>
        <dbReference type="ARBA" id="ARBA00004725"/>
    </source>
</evidence>
<comment type="cofactor">
    <cofactor evidence="1">
        <name>FMN</name>
        <dbReference type="ChEBI" id="CHEBI:58210"/>
    </cofactor>
</comment>